<keyword evidence="8" id="KW-1185">Reference proteome</keyword>
<dbReference type="OrthoDB" id="9793820at2"/>
<comment type="similarity">
    <text evidence="1">Belongs to the SorC transcriptional regulatory family.</text>
</comment>
<dbReference type="GO" id="GO:0030246">
    <property type="term" value="F:carbohydrate binding"/>
    <property type="evidence" value="ECO:0007669"/>
    <property type="project" value="InterPro"/>
</dbReference>
<dbReference type="PANTHER" id="PTHR34294:SF5">
    <property type="entry name" value="CENTRAL GLYCOLYTIC GENES REGULATOR"/>
    <property type="match status" value="1"/>
</dbReference>
<dbReference type="SUPFAM" id="SSF46785">
    <property type="entry name" value="Winged helix' DNA-binding domain"/>
    <property type="match status" value="1"/>
</dbReference>
<evidence type="ECO:0000259" key="5">
    <source>
        <dbReference type="Pfam" id="PF04198"/>
    </source>
</evidence>
<dbReference type="InterPro" id="IPR037171">
    <property type="entry name" value="NagB/RpiA_transferase-like"/>
</dbReference>
<dbReference type="Gene3D" id="1.10.10.10">
    <property type="entry name" value="Winged helix-like DNA-binding domain superfamily/Winged helix DNA-binding domain"/>
    <property type="match status" value="1"/>
</dbReference>
<evidence type="ECO:0000259" key="6">
    <source>
        <dbReference type="Pfam" id="PF21715"/>
    </source>
</evidence>
<evidence type="ECO:0000313" key="7">
    <source>
        <dbReference type="EMBL" id="AZK45420.1"/>
    </source>
</evidence>
<dbReference type="InterPro" id="IPR007324">
    <property type="entry name" value="Sugar-bd_dom_put"/>
</dbReference>
<reference evidence="7 8" key="1">
    <citation type="submission" date="2018-11" db="EMBL/GenBank/DDBJ databases">
        <title>Genome sequencing of Paenibacillus lentus DSM25539(T).</title>
        <authorList>
            <person name="Kook J.-K."/>
            <person name="Park S.-N."/>
            <person name="Lim Y.K."/>
        </authorList>
    </citation>
    <scope>NUCLEOTIDE SEQUENCE [LARGE SCALE GENOMIC DNA]</scope>
    <source>
        <strain evidence="7 8">DSM 25539</strain>
    </source>
</reference>
<accession>A0A3Q8S3T3</accession>
<evidence type="ECO:0000256" key="2">
    <source>
        <dbReference type="ARBA" id="ARBA00023015"/>
    </source>
</evidence>
<evidence type="ECO:0000256" key="1">
    <source>
        <dbReference type="ARBA" id="ARBA00010466"/>
    </source>
</evidence>
<dbReference type="Gene3D" id="3.40.50.1360">
    <property type="match status" value="1"/>
</dbReference>
<dbReference type="EMBL" id="CP034248">
    <property type="protein sequence ID" value="AZK45420.1"/>
    <property type="molecule type" value="Genomic_DNA"/>
</dbReference>
<name>A0A3Q8S3T3_9BACL</name>
<dbReference type="GO" id="GO:0003677">
    <property type="term" value="F:DNA binding"/>
    <property type="evidence" value="ECO:0007669"/>
    <property type="project" value="UniProtKB-KW"/>
</dbReference>
<gene>
    <name evidence="7" type="ORF">EIM92_03705</name>
</gene>
<evidence type="ECO:0000256" key="4">
    <source>
        <dbReference type="ARBA" id="ARBA00023163"/>
    </source>
</evidence>
<dbReference type="InterPro" id="IPR036390">
    <property type="entry name" value="WH_DNA-bd_sf"/>
</dbReference>
<keyword evidence="4" id="KW-0804">Transcription</keyword>
<sequence>MRNILEMQKQLLPDLMEILKKRHTILHQIMLSDVIGRRTLAVSLNMTERILRAETDLLKAQGLIEIENIGMRISDSGRKLLEDMEPIVKEIFGLANLEEKIRKAFGLRKVVVIPGDWETSPLTKRELGLAGAKALLGAMRGGDVVAVTGGTTMAEIAEQLNPPSNAAFKQNWFVPARGGLGESLEIQANTIASGMAKRVGAGYRLLHVPDLLGKEAYQSLVNDPNIQDIVSTIRQARIVIHGIGDAMEMARRRKLDSSMIEELQKEGAVAESFGYYFDEEGVVVHKMLTLGLRLEDIRKTDTVIGIAGGKSKAKAIYAVLQFGHEDILVTDEAAAMDIVSELEHKEQKQQNSEV</sequence>
<keyword evidence="2" id="KW-0805">Transcription regulation</keyword>
<feature type="domain" description="CggR N-terminal DNA binding" evidence="6">
    <location>
        <begin position="18"/>
        <end position="87"/>
    </location>
</feature>
<dbReference type="SUPFAM" id="SSF100950">
    <property type="entry name" value="NagB/RpiA/CoA transferase-like"/>
    <property type="match status" value="1"/>
</dbReference>
<dbReference type="Proteomes" id="UP000273145">
    <property type="component" value="Chromosome"/>
</dbReference>
<protein>
    <submittedName>
        <fullName evidence="7">Uncharacterized protein</fullName>
    </submittedName>
</protein>
<organism evidence="7 8">
    <name type="scientific">Paenibacillus lentus</name>
    <dbReference type="NCBI Taxonomy" id="1338368"/>
    <lineage>
        <taxon>Bacteria</taxon>
        <taxon>Bacillati</taxon>
        <taxon>Bacillota</taxon>
        <taxon>Bacilli</taxon>
        <taxon>Bacillales</taxon>
        <taxon>Paenibacillaceae</taxon>
        <taxon>Paenibacillus</taxon>
    </lineage>
</organism>
<dbReference type="PANTHER" id="PTHR34294">
    <property type="entry name" value="TRANSCRIPTIONAL REGULATOR-RELATED"/>
    <property type="match status" value="1"/>
</dbReference>
<dbReference type="AlphaFoldDB" id="A0A3Q8S3T3"/>
<dbReference type="Pfam" id="PF04198">
    <property type="entry name" value="Sugar-bind"/>
    <property type="match status" value="1"/>
</dbReference>
<dbReference type="InterPro" id="IPR051054">
    <property type="entry name" value="SorC_transcr_regulators"/>
</dbReference>
<evidence type="ECO:0000256" key="3">
    <source>
        <dbReference type="ARBA" id="ARBA00023125"/>
    </source>
</evidence>
<dbReference type="InterPro" id="IPR036388">
    <property type="entry name" value="WH-like_DNA-bd_sf"/>
</dbReference>
<dbReference type="InterPro" id="IPR048715">
    <property type="entry name" value="CggR_N"/>
</dbReference>
<dbReference type="RefSeq" id="WP_125081539.1">
    <property type="nucleotide sequence ID" value="NZ_CP034248.1"/>
</dbReference>
<dbReference type="Pfam" id="PF21715">
    <property type="entry name" value="CggR_N"/>
    <property type="match status" value="1"/>
</dbReference>
<proteinExistence type="inferred from homology"/>
<dbReference type="KEGG" id="plen:EIM92_03705"/>
<evidence type="ECO:0000313" key="8">
    <source>
        <dbReference type="Proteomes" id="UP000273145"/>
    </source>
</evidence>
<keyword evidence="3" id="KW-0238">DNA-binding</keyword>
<feature type="domain" description="Sugar-binding" evidence="5">
    <location>
        <begin position="90"/>
        <end position="339"/>
    </location>
</feature>